<protein>
    <submittedName>
        <fullName evidence="1">Uncharacterized protein</fullName>
    </submittedName>
</protein>
<name>A0ACB6RDZ5_9PLEO</name>
<accession>A0ACB6RDZ5</accession>
<evidence type="ECO:0000313" key="2">
    <source>
        <dbReference type="Proteomes" id="UP000799755"/>
    </source>
</evidence>
<evidence type="ECO:0000313" key="1">
    <source>
        <dbReference type="EMBL" id="KAF2477464.1"/>
    </source>
</evidence>
<comment type="caution">
    <text evidence="1">The sequence shown here is derived from an EMBL/GenBank/DDBJ whole genome shotgun (WGS) entry which is preliminary data.</text>
</comment>
<sequence>MTLSFLEGSYLTIFIALHHDGVSISLLSKPALSSKGYSLGVSIQASNKILLLTSLSAGSPFSLIHPSIFTPTPSHLRHPTFPSSALSLSTSSSLSIPTTSPTLSPYISISISIFSSTSTLPPNLYLHTLPPPNHPPPPYAPSADNNLSNSPRAHVFTKA</sequence>
<reference evidence="1" key="1">
    <citation type="journal article" date="2020" name="Stud. Mycol.">
        <title>101 Dothideomycetes genomes: a test case for predicting lifestyles and emergence of pathogens.</title>
        <authorList>
            <person name="Haridas S."/>
            <person name="Albert R."/>
            <person name="Binder M."/>
            <person name="Bloem J."/>
            <person name="Labutti K."/>
            <person name="Salamov A."/>
            <person name="Andreopoulos B."/>
            <person name="Baker S."/>
            <person name="Barry K."/>
            <person name="Bills G."/>
            <person name="Bluhm B."/>
            <person name="Cannon C."/>
            <person name="Castanera R."/>
            <person name="Culley D."/>
            <person name="Daum C."/>
            <person name="Ezra D."/>
            <person name="Gonzalez J."/>
            <person name="Henrissat B."/>
            <person name="Kuo A."/>
            <person name="Liang C."/>
            <person name="Lipzen A."/>
            <person name="Lutzoni F."/>
            <person name="Magnuson J."/>
            <person name="Mondo S."/>
            <person name="Nolan M."/>
            <person name="Ohm R."/>
            <person name="Pangilinan J."/>
            <person name="Park H.-J."/>
            <person name="Ramirez L."/>
            <person name="Alfaro M."/>
            <person name="Sun H."/>
            <person name="Tritt A."/>
            <person name="Yoshinaga Y."/>
            <person name="Zwiers L.-H."/>
            <person name="Turgeon B."/>
            <person name="Goodwin S."/>
            <person name="Spatafora J."/>
            <person name="Crous P."/>
            <person name="Grigoriev I."/>
        </authorList>
    </citation>
    <scope>NUCLEOTIDE SEQUENCE</scope>
    <source>
        <strain evidence="1">ATCC 200398</strain>
    </source>
</reference>
<dbReference type="EMBL" id="MU003492">
    <property type="protein sequence ID" value="KAF2477464.1"/>
    <property type="molecule type" value="Genomic_DNA"/>
</dbReference>
<dbReference type="Proteomes" id="UP000799755">
    <property type="component" value="Unassembled WGS sequence"/>
</dbReference>
<keyword evidence="2" id="KW-1185">Reference proteome</keyword>
<gene>
    <name evidence="1" type="ORF">BDR25DRAFT_347820</name>
</gene>
<proteinExistence type="predicted"/>
<organism evidence="1 2">
    <name type="scientific">Lindgomyces ingoldianus</name>
    <dbReference type="NCBI Taxonomy" id="673940"/>
    <lineage>
        <taxon>Eukaryota</taxon>
        <taxon>Fungi</taxon>
        <taxon>Dikarya</taxon>
        <taxon>Ascomycota</taxon>
        <taxon>Pezizomycotina</taxon>
        <taxon>Dothideomycetes</taxon>
        <taxon>Pleosporomycetidae</taxon>
        <taxon>Pleosporales</taxon>
        <taxon>Lindgomycetaceae</taxon>
        <taxon>Lindgomyces</taxon>
    </lineage>
</organism>